<accession>A0A6N8FQ12</accession>
<dbReference type="PANTHER" id="PTHR43155:SF2">
    <property type="entry name" value="CYCLIC DI-GMP PHOSPHODIESTERASE PA4108"/>
    <property type="match status" value="1"/>
</dbReference>
<gene>
    <name evidence="2" type="ORF">GMD78_16630</name>
</gene>
<dbReference type="AlphaFoldDB" id="A0A6N8FQ12"/>
<dbReference type="InterPro" id="IPR037522">
    <property type="entry name" value="HD_GYP_dom"/>
</dbReference>
<evidence type="ECO:0000313" key="2">
    <source>
        <dbReference type="EMBL" id="MUK89999.1"/>
    </source>
</evidence>
<comment type="caution">
    <text evidence="2">The sequence shown here is derived from an EMBL/GenBank/DDBJ whole genome shotgun (WGS) entry which is preliminary data.</text>
</comment>
<protein>
    <submittedName>
        <fullName evidence="2">HD domain-containing protein</fullName>
    </submittedName>
</protein>
<dbReference type="Gene3D" id="1.10.3210.10">
    <property type="entry name" value="Hypothetical protein af1432"/>
    <property type="match status" value="1"/>
</dbReference>
<proteinExistence type="predicted"/>
<dbReference type="SUPFAM" id="SSF109604">
    <property type="entry name" value="HD-domain/PDEase-like"/>
    <property type="match status" value="1"/>
</dbReference>
<dbReference type="PROSITE" id="PS51832">
    <property type="entry name" value="HD_GYP"/>
    <property type="match status" value="1"/>
</dbReference>
<sequence length="361" mass="40542">MRLVSTKHIKPGATLGQTIYNDNGMILLQKEMCLSENILQRLIDQGITYVYIEDDETKDINVEPAISEKLRKEATESVREIFSEIKSDDLLSNSFILDKEEKGLMAIVNRLMEEINHHEESISLLADIFLTDDYIFQHSLNVTIYSLAIGSALNLSKKELSELGTGAILHDIGKAFIDPVVLQKPNKLTDEEFALMKEHTTIGFDLLRKQSSVSSVVAHCAYQHHERLDGSGYPRGLVGDEIHKYAKIIGVADVFDAVTSNRIYRDAMLPHEGLEILYAGAVSLFDKQMVEAFKKSVAVYPNGLTVLLSDGRIGVVIKQNKNLCDRPYIRVIKDKNKQMITPYELDLAKELNITITACNVE</sequence>
<dbReference type="EMBL" id="WOCA01000016">
    <property type="protein sequence ID" value="MUK89999.1"/>
    <property type="molecule type" value="Genomic_DNA"/>
</dbReference>
<dbReference type="Proteomes" id="UP000469125">
    <property type="component" value="Unassembled WGS sequence"/>
</dbReference>
<name>A0A6N8FQ12_9BACI</name>
<dbReference type="InterPro" id="IPR006675">
    <property type="entry name" value="HDIG_dom"/>
</dbReference>
<dbReference type="NCBIfam" id="TIGR00277">
    <property type="entry name" value="HDIG"/>
    <property type="match status" value="1"/>
</dbReference>
<dbReference type="SMART" id="SM00471">
    <property type="entry name" value="HDc"/>
    <property type="match status" value="1"/>
</dbReference>
<evidence type="ECO:0000313" key="3">
    <source>
        <dbReference type="Proteomes" id="UP000469125"/>
    </source>
</evidence>
<dbReference type="PANTHER" id="PTHR43155">
    <property type="entry name" value="CYCLIC DI-GMP PHOSPHODIESTERASE PA4108-RELATED"/>
    <property type="match status" value="1"/>
</dbReference>
<feature type="domain" description="HD-GYP" evidence="1">
    <location>
        <begin position="113"/>
        <end position="309"/>
    </location>
</feature>
<dbReference type="CDD" id="cd00077">
    <property type="entry name" value="HDc"/>
    <property type="match status" value="1"/>
</dbReference>
<dbReference type="Pfam" id="PF13487">
    <property type="entry name" value="HD_5"/>
    <property type="match status" value="1"/>
</dbReference>
<dbReference type="InterPro" id="IPR003607">
    <property type="entry name" value="HD/PDEase_dom"/>
</dbReference>
<evidence type="ECO:0000259" key="1">
    <source>
        <dbReference type="PROSITE" id="PS51832"/>
    </source>
</evidence>
<keyword evidence="3" id="KW-1185">Reference proteome</keyword>
<dbReference type="RefSeq" id="WP_155670376.1">
    <property type="nucleotide sequence ID" value="NZ_WOCA01000016.1"/>
</dbReference>
<reference evidence="2 3" key="1">
    <citation type="submission" date="2019-11" db="EMBL/GenBank/DDBJ databases">
        <authorList>
            <person name="Li X."/>
        </authorList>
    </citation>
    <scope>NUCLEOTIDE SEQUENCE [LARGE SCALE GENOMIC DNA]</scope>
    <source>
        <strain evidence="2 3">L9</strain>
    </source>
</reference>
<organism evidence="2 3">
    <name type="scientific">Ornithinibacillus caprae</name>
    <dbReference type="NCBI Taxonomy" id="2678566"/>
    <lineage>
        <taxon>Bacteria</taxon>
        <taxon>Bacillati</taxon>
        <taxon>Bacillota</taxon>
        <taxon>Bacilli</taxon>
        <taxon>Bacillales</taxon>
        <taxon>Bacillaceae</taxon>
        <taxon>Ornithinibacillus</taxon>
    </lineage>
</organism>